<dbReference type="Proteomes" id="UP000887563">
    <property type="component" value="Unplaced"/>
</dbReference>
<feature type="domain" description="Rapamycin-insensitive companion of mTOR N-terminal" evidence="1">
    <location>
        <begin position="75"/>
        <end position="495"/>
    </location>
</feature>
<accession>A0A914LQE6</accession>
<evidence type="ECO:0000313" key="3">
    <source>
        <dbReference type="WBParaSite" id="Minc3s00757g16952"/>
    </source>
</evidence>
<dbReference type="PANTHER" id="PTHR13298:SF11">
    <property type="entry name" value="RAPAMYCIN-INSENSITIVE COMPANION OF MTOR"/>
    <property type="match status" value="1"/>
</dbReference>
<name>A0A914LQE6_MELIC</name>
<dbReference type="GO" id="GO:0038203">
    <property type="term" value="P:TORC2 signaling"/>
    <property type="evidence" value="ECO:0007669"/>
    <property type="project" value="TreeGrafter"/>
</dbReference>
<sequence length="846" mass="97541">MKAGKLEKEDLQKLKQIKRNAVKCTHENVKEKVYESFTSVENFLEFINNWENISDGDDLLIFLFRILSTLENQNIFIANSQIYEALFKRSFNTIKFHIDPKICEISFLIVSKICNTTVRIIQAIQSNFDIFLFRYIYTLNPSQYNGETQALHFLSVSFSVLLKINLFDPLLINWWRFRFFLQNSINCLMDIAFGQNSPFSLSNEQKTQNNSDSIKDCVIQILSAPKGLSKNLQISSIGILLELLVQRPELLFEMNIGLNWFIPTINQSALGTVLINILCKWLDSPIIREKCELKFIVEQLFCPFISFDSIHDSSAKIDYSHSTTLIEICKNSLFNLLITWPGLFTFFSNNSSNRKFGLFAHIGCHNENLNSDKIKCCTIELFSNLLNVPYARHEFLDNHWEKAFFFYKQIRLPDLFSISLRDDFLLAEVSYLDNQKDDSFIDLLEIYRSVVLFKIVCEKFPEALIRLILQNPDCPISIKATFLLADILYMSKILPKSVRIEAINNNNLINSVVESFNLNENISNKDEKKRNSFLLIDRLNEVNNFLNKPTKLEFLTLINTFLIVNLEEFRRSRSVSILNNSRHSSTTAHFDDCNNNVNETFSEEPPTDSFDSNIDKLISNVFITQPTKKTKIYKNINVPEIAQQKLKKNDFLEDSNEYLMENIDWNIFWRILSFIDDKIISFQNKSTIIKSTIDKCIPIFNQLLCLFNSSTFVGNDNSQWALNMLSNFINDFSNQINMDKSEAVFSSKNLLFGGSSFYFALLRALLSQPFGQKLFDQTGLGQIIMSATLFMGQRPVSTASFGHNYIIESSLLLTINPIFINTLSSLSPPDNMLLPIISAPGFIHLN</sequence>
<dbReference type="SMART" id="SM01308">
    <property type="entry name" value="RICTOR_N"/>
    <property type="match status" value="1"/>
</dbReference>
<dbReference type="WBParaSite" id="Minc3s00757g16952">
    <property type="protein sequence ID" value="Minc3s00757g16952"/>
    <property type="gene ID" value="Minc3s00757g16952"/>
</dbReference>
<organism evidence="2 3">
    <name type="scientific">Meloidogyne incognita</name>
    <name type="common">Southern root-knot nematode worm</name>
    <name type="synonym">Oxyuris incognita</name>
    <dbReference type="NCBI Taxonomy" id="6306"/>
    <lineage>
        <taxon>Eukaryota</taxon>
        <taxon>Metazoa</taxon>
        <taxon>Ecdysozoa</taxon>
        <taxon>Nematoda</taxon>
        <taxon>Chromadorea</taxon>
        <taxon>Rhabditida</taxon>
        <taxon>Tylenchina</taxon>
        <taxon>Tylenchomorpha</taxon>
        <taxon>Tylenchoidea</taxon>
        <taxon>Meloidogynidae</taxon>
        <taxon>Meloidogyninae</taxon>
        <taxon>Meloidogyne</taxon>
        <taxon>Meloidogyne incognita group</taxon>
    </lineage>
</organism>
<evidence type="ECO:0000313" key="2">
    <source>
        <dbReference type="Proteomes" id="UP000887563"/>
    </source>
</evidence>
<reference evidence="3" key="1">
    <citation type="submission" date="2022-11" db="UniProtKB">
        <authorList>
            <consortium name="WormBaseParasite"/>
        </authorList>
    </citation>
    <scope>IDENTIFICATION</scope>
</reference>
<evidence type="ECO:0000259" key="1">
    <source>
        <dbReference type="SMART" id="SM01308"/>
    </source>
</evidence>
<dbReference type="InterPro" id="IPR028268">
    <property type="entry name" value="Pianissimo_fam"/>
</dbReference>
<dbReference type="GO" id="GO:0031932">
    <property type="term" value="C:TORC2 complex"/>
    <property type="evidence" value="ECO:0007669"/>
    <property type="project" value="InterPro"/>
</dbReference>
<dbReference type="PANTHER" id="PTHR13298">
    <property type="entry name" value="CYTOSOLIC REGULATOR PIANISSIMO"/>
    <property type="match status" value="1"/>
</dbReference>
<dbReference type="GO" id="GO:0043539">
    <property type="term" value="F:protein serine/threonine kinase activator activity"/>
    <property type="evidence" value="ECO:0007669"/>
    <property type="project" value="TreeGrafter"/>
</dbReference>
<dbReference type="AlphaFoldDB" id="A0A914LQE6"/>
<dbReference type="GO" id="GO:0051897">
    <property type="term" value="P:positive regulation of phosphatidylinositol 3-kinase/protein kinase B signal transduction"/>
    <property type="evidence" value="ECO:0007669"/>
    <property type="project" value="TreeGrafter"/>
</dbReference>
<dbReference type="Pfam" id="PF14664">
    <property type="entry name" value="RICTOR_N"/>
    <property type="match status" value="1"/>
</dbReference>
<keyword evidence="2" id="KW-1185">Reference proteome</keyword>
<proteinExistence type="predicted"/>
<dbReference type="InterPro" id="IPR028267">
    <property type="entry name" value="Pianissimo_N"/>
</dbReference>
<protein>
    <submittedName>
        <fullName evidence="3">Rapamycin-insensitive companion of mTOR N-terminal domain-containing protein</fullName>
    </submittedName>
</protein>